<organism evidence="2 3">
    <name type="scientific">Rosa chinensis</name>
    <name type="common">China rose</name>
    <dbReference type="NCBI Taxonomy" id="74649"/>
    <lineage>
        <taxon>Eukaryota</taxon>
        <taxon>Viridiplantae</taxon>
        <taxon>Streptophyta</taxon>
        <taxon>Embryophyta</taxon>
        <taxon>Tracheophyta</taxon>
        <taxon>Spermatophyta</taxon>
        <taxon>Magnoliopsida</taxon>
        <taxon>eudicotyledons</taxon>
        <taxon>Gunneridae</taxon>
        <taxon>Pentapetalae</taxon>
        <taxon>rosids</taxon>
        <taxon>fabids</taxon>
        <taxon>Rosales</taxon>
        <taxon>Rosaceae</taxon>
        <taxon>Rosoideae</taxon>
        <taxon>Rosoideae incertae sedis</taxon>
        <taxon>Rosa</taxon>
    </lineage>
</organism>
<dbReference type="Proteomes" id="UP000238479">
    <property type="component" value="Chromosome 4"/>
</dbReference>
<keyword evidence="2" id="KW-0378">Hydrolase</keyword>
<dbReference type="PANTHER" id="PTHR46162:SF2">
    <property type="entry name" value="ANKYRIN REPEAT-CONTAINING PROTEIN-RELATED"/>
    <property type="match status" value="1"/>
</dbReference>
<dbReference type="CDD" id="cd00121">
    <property type="entry name" value="MATH"/>
    <property type="match status" value="2"/>
</dbReference>
<evidence type="ECO:0000259" key="1">
    <source>
        <dbReference type="PROSITE" id="PS50144"/>
    </source>
</evidence>
<dbReference type="AlphaFoldDB" id="A0A2P6QZH4"/>
<accession>A0A2P6QZH4</accession>
<dbReference type="OMA" id="CRHITGH"/>
<dbReference type="PANTHER" id="PTHR46162">
    <property type="entry name" value="TRAF-LIKE FAMILY PROTEIN"/>
    <property type="match status" value="1"/>
</dbReference>
<dbReference type="EMBL" id="PDCK01000042">
    <property type="protein sequence ID" value="PRQ39571.1"/>
    <property type="molecule type" value="Genomic_DNA"/>
</dbReference>
<evidence type="ECO:0000313" key="2">
    <source>
        <dbReference type="EMBL" id="PRQ39571.1"/>
    </source>
</evidence>
<name>A0A2P6QZH4_ROSCH</name>
<dbReference type="InterPro" id="IPR008974">
    <property type="entry name" value="TRAF-like"/>
</dbReference>
<sequence>MSYIINNRTKLNSAPNTSLMVAGILKSFSDSPPTHYTVKIELFSMITELFSEDGYESSQFEAGGYKWKLVLYPNGNMRRNVGDHISIYLVIAGTDSLPTGWEVYVDFRLFLLDQNKKAYSVFEDAFTKQKCFNGAMLDAAGFDKLIPIKDFTDVSNGYLIDDTCVYGAEVFVCKERRTGKGECLSRIRDASVYKHVWKIDNFSELDAESYSSEPFNAGGYEWKIKLYPKGTGDGKDSHLSLFFILANPETLPPGSSIFADYTSRILDQIHDRHHSKRATNGRIFSTLHPSWGYDKFIALEMFSSADKGFLMNDTCIVEVEVTVRGITGVL</sequence>
<dbReference type="PROSITE" id="PS50144">
    <property type="entry name" value="MATH"/>
    <property type="match status" value="2"/>
</dbReference>
<reference evidence="2 3" key="1">
    <citation type="journal article" date="2018" name="Nat. Genet.">
        <title>The Rosa genome provides new insights in the design of modern roses.</title>
        <authorList>
            <person name="Bendahmane M."/>
        </authorList>
    </citation>
    <scope>NUCLEOTIDE SEQUENCE [LARGE SCALE GENOMIC DNA]</scope>
    <source>
        <strain evidence="3">cv. Old Blush</strain>
    </source>
</reference>
<evidence type="ECO:0000313" key="3">
    <source>
        <dbReference type="Proteomes" id="UP000238479"/>
    </source>
</evidence>
<dbReference type="Gene3D" id="2.60.210.10">
    <property type="entry name" value="Apoptosis, Tumor Necrosis Factor Receptor Associated Protein 2, Chain A"/>
    <property type="match status" value="2"/>
</dbReference>
<dbReference type="SUPFAM" id="SSF49599">
    <property type="entry name" value="TRAF domain-like"/>
    <property type="match status" value="2"/>
</dbReference>
<feature type="domain" description="MATH" evidence="1">
    <location>
        <begin position="192"/>
        <end position="321"/>
    </location>
</feature>
<keyword evidence="3" id="KW-1185">Reference proteome</keyword>
<dbReference type="STRING" id="74649.A0A2P6QZH4"/>
<dbReference type="InterPro" id="IPR002083">
    <property type="entry name" value="MATH/TRAF_dom"/>
</dbReference>
<dbReference type="EC" id="3.4.19.12" evidence="2"/>
<dbReference type="SMART" id="SM00061">
    <property type="entry name" value="MATH"/>
    <property type="match status" value="2"/>
</dbReference>
<dbReference type="Pfam" id="PF22486">
    <property type="entry name" value="MATH_2"/>
    <property type="match status" value="2"/>
</dbReference>
<dbReference type="GO" id="GO:0004843">
    <property type="term" value="F:cysteine-type deubiquitinase activity"/>
    <property type="evidence" value="ECO:0007669"/>
    <property type="project" value="UniProtKB-EC"/>
</dbReference>
<gene>
    <name evidence="2" type="ORF">RchiOBHm_Chr4g0426731</name>
</gene>
<dbReference type="Gramene" id="PRQ39571">
    <property type="protein sequence ID" value="PRQ39571"/>
    <property type="gene ID" value="RchiOBHm_Chr4g0426731"/>
</dbReference>
<proteinExistence type="predicted"/>
<protein>
    <submittedName>
        <fullName evidence="2">Putative ubiquitinyl hydrolase 1</fullName>
        <ecNumber evidence="2">3.4.19.12</ecNumber>
    </submittedName>
</protein>
<feature type="domain" description="MATH" evidence="1">
    <location>
        <begin position="33"/>
        <end position="170"/>
    </location>
</feature>
<comment type="caution">
    <text evidence="2">The sequence shown here is derived from an EMBL/GenBank/DDBJ whole genome shotgun (WGS) entry which is preliminary data.</text>
</comment>